<dbReference type="EMBL" id="OZ034837">
    <property type="protein sequence ID" value="CAL1678438.1"/>
    <property type="molecule type" value="Genomic_DNA"/>
</dbReference>
<name>A0AAV2NEJ4_9HYME</name>
<reference evidence="1" key="1">
    <citation type="submission" date="2024-04" db="EMBL/GenBank/DDBJ databases">
        <authorList>
            <consortium name="Molecular Ecology Group"/>
        </authorList>
    </citation>
    <scope>NUCLEOTIDE SEQUENCE</scope>
</reference>
<dbReference type="AlphaFoldDB" id="A0AAV2NEJ4"/>
<proteinExistence type="predicted"/>
<protein>
    <submittedName>
        <fullName evidence="1">Uncharacterized protein</fullName>
    </submittedName>
</protein>
<accession>A0AAV2NEJ4</accession>
<evidence type="ECO:0000313" key="2">
    <source>
        <dbReference type="Proteomes" id="UP001497644"/>
    </source>
</evidence>
<organism evidence="1 2">
    <name type="scientific">Lasius platythorax</name>
    <dbReference type="NCBI Taxonomy" id="488582"/>
    <lineage>
        <taxon>Eukaryota</taxon>
        <taxon>Metazoa</taxon>
        <taxon>Ecdysozoa</taxon>
        <taxon>Arthropoda</taxon>
        <taxon>Hexapoda</taxon>
        <taxon>Insecta</taxon>
        <taxon>Pterygota</taxon>
        <taxon>Neoptera</taxon>
        <taxon>Endopterygota</taxon>
        <taxon>Hymenoptera</taxon>
        <taxon>Apocrita</taxon>
        <taxon>Aculeata</taxon>
        <taxon>Formicoidea</taxon>
        <taxon>Formicidae</taxon>
        <taxon>Formicinae</taxon>
        <taxon>Lasius</taxon>
        <taxon>Lasius</taxon>
    </lineage>
</organism>
<evidence type="ECO:0000313" key="1">
    <source>
        <dbReference type="EMBL" id="CAL1678438.1"/>
    </source>
</evidence>
<gene>
    <name evidence="1" type="ORF">LPLAT_LOCUS4291</name>
</gene>
<keyword evidence="2" id="KW-1185">Reference proteome</keyword>
<dbReference type="Proteomes" id="UP001497644">
    <property type="component" value="Chromosome 14"/>
</dbReference>
<sequence>METEDDHNKATTKNKNKSPFSKKEDMIALLNALFKYGYSNLSPAILPDMSKEQCHSAVQLAFKRAKIAINKKPSIIDWLNSGIFGNDECNIPLALLLIGLYEQYPLSEHNNVECDFREIYIFLYKMTTNQTAPYLSHNSARILHKLLSELIDKVWPSMQSELLKYLSNIHIYSRSEVRRTYSGKSILKRKATKNCLSLNYK</sequence>